<dbReference type="InterPro" id="IPR004852">
    <property type="entry name" value="Di-haem_cyt_c_peroxidsae"/>
</dbReference>
<evidence type="ECO:0000256" key="8">
    <source>
        <dbReference type="PROSITE-ProRule" id="PRU00433"/>
    </source>
</evidence>
<dbReference type="EMBL" id="BAABFL010000479">
    <property type="protein sequence ID" value="GAA4652691.1"/>
    <property type="molecule type" value="Genomic_DNA"/>
</dbReference>
<evidence type="ECO:0000256" key="5">
    <source>
        <dbReference type="ARBA" id="ARBA00022764"/>
    </source>
</evidence>
<protein>
    <submittedName>
        <fullName evidence="10">Cytochrome-c peroxidase</fullName>
    </submittedName>
</protein>
<keyword evidence="11" id="KW-1185">Reference proteome</keyword>
<dbReference type="Proteomes" id="UP001500604">
    <property type="component" value="Unassembled WGS sequence"/>
</dbReference>
<reference evidence="11" key="1">
    <citation type="journal article" date="2019" name="Int. J. Syst. Evol. Microbiol.">
        <title>The Global Catalogue of Microorganisms (GCM) 10K type strain sequencing project: providing services to taxonomists for standard genome sequencing and annotation.</title>
        <authorList>
            <consortium name="The Broad Institute Genomics Platform"/>
            <consortium name="The Broad Institute Genome Sequencing Center for Infectious Disease"/>
            <person name="Wu L."/>
            <person name="Ma J."/>
        </authorList>
    </citation>
    <scope>NUCLEOTIDE SEQUENCE [LARGE SCALE GENOMIC DNA]</scope>
    <source>
        <strain evidence="11">JCM 17805</strain>
    </source>
</reference>
<gene>
    <name evidence="10" type="ORF">GCM10023116_49750</name>
</gene>
<keyword evidence="7 8" id="KW-0408">Iron</keyword>
<dbReference type="InterPro" id="IPR051395">
    <property type="entry name" value="Cytochrome_c_Peroxidase/MauG"/>
</dbReference>
<name>A0ABP8V9W5_9GAMM</name>
<keyword evidence="5" id="KW-0574">Periplasm</keyword>
<evidence type="ECO:0000259" key="9">
    <source>
        <dbReference type="PROSITE" id="PS51007"/>
    </source>
</evidence>
<evidence type="ECO:0000256" key="3">
    <source>
        <dbReference type="ARBA" id="ARBA00022723"/>
    </source>
</evidence>
<dbReference type="Gene3D" id="1.10.760.10">
    <property type="entry name" value="Cytochrome c-like domain"/>
    <property type="match status" value="2"/>
</dbReference>
<keyword evidence="6" id="KW-0560">Oxidoreductase</keyword>
<feature type="domain" description="Cytochrome c" evidence="9">
    <location>
        <begin position="210"/>
        <end position="333"/>
    </location>
</feature>
<keyword evidence="2 8" id="KW-0349">Heme</keyword>
<dbReference type="PROSITE" id="PS51007">
    <property type="entry name" value="CYTC"/>
    <property type="match status" value="1"/>
</dbReference>
<keyword evidence="3 8" id="KW-0479">Metal-binding</keyword>
<dbReference type="InterPro" id="IPR009056">
    <property type="entry name" value="Cyt_c-like_dom"/>
</dbReference>
<accession>A0ABP8V9W5</accession>
<dbReference type="GO" id="GO:0004601">
    <property type="term" value="F:peroxidase activity"/>
    <property type="evidence" value="ECO:0007669"/>
    <property type="project" value="UniProtKB-KW"/>
</dbReference>
<dbReference type="SUPFAM" id="SSF46626">
    <property type="entry name" value="Cytochrome c"/>
    <property type="match status" value="2"/>
</dbReference>
<comment type="subcellular location">
    <subcellularLocation>
        <location evidence="1">Periplasm</location>
    </subcellularLocation>
</comment>
<evidence type="ECO:0000256" key="1">
    <source>
        <dbReference type="ARBA" id="ARBA00004418"/>
    </source>
</evidence>
<dbReference type="InterPro" id="IPR036909">
    <property type="entry name" value="Cyt_c-like_dom_sf"/>
</dbReference>
<dbReference type="InterPro" id="IPR026259">
    <property type="entry name" value="MauG/Cytc_peroxidase"/>
</dbReference>
<evidence type="ECO:0000256" key="7">
    <source>
        <dbReference type="ARBA" id="ARBA00023004"/>
    </source>
</evidence>
<evidence type="ECO:0000313" key="10">
    <source>
        <dbReference type="EMBL" id="GAA4652691.1"/>
    </source>
</evidence>
<comment type="caution">
    <text evidence="10">The sequence shown here is derived from an EMBL/GenBank/DDBJ whole genome shotgun (WGS) entry which is preliminary data.</text>
</comment>
<evidence type="ECO:0000313" key="11">
    <source>
        <dbReference type="Proteomes" id="UP001500604"/>
    </source>
</evidence>
<sequence>MALDKARIALIALLAGVIAGSLLTRYFMRSDSVKLPELPEGFQAFDIPYDNQLTDARITLGKKLFYDPILSADYSMSCSSCHEPALAFSDPRRLPISTGINNHPGFRNAPTLTNVAFHPAFFWDGGAHTLEIQAQSPIEDPEEMGLKIEEAARRLKADDDYVRMSRDAYDREPDPSVIVRALSAFQRTLISTNSRYDDFFYRGNRSALTEEEQKGFQLFNGKAGCYQCHYGQNLTLYGYYNIGLPGAADDPDPGLMRITGSKADRGKFRTPTLRNVALTGPYMHNGSMETLEDVVSHFNKGGVAVSNKTDLMQPLGLTDDEQQAIVAFLKTLTDESFITDSAFRP</sequence>
<evidence type="ECO:0000256" key="2">
    <source>
        <dbReference type="ARBA" id="ARBA00022617"/>
    </source>
</evidence>
<evidence type="ECO:0000256" key="6">
    <source>
        <dbReference type="ARBA" id="ARBA00023002"/>
    </source>
</evidence>
<proteinExistence type="predicted"/>
<evidence type="ECO:0000256" key="4">
    <source>
        <dbReference type="ARBA" id="ARBA00022729"/>
    </source>
</evidence>
<keyword evidence="4" id="KW-0732">Signal</keyword>
<dbReference type="Pfam" id="PF03150">
    <property type="entry name" value="CCP_MauG"/>
    <property type="match status" value="1"/>
</dbReference>
<dbReference type="PIRSF" id="PIRSF000294">
    <property type="entry name" value="Cytochrome-c_peroxidase"/>
    <property type="match status" value="1"/>
</dbReference>
<keyword evidence="10" id="KW-0575">Peroxidase</keyword>
<dbReference type="RefSeq" id="WP_345199307.1">
    <property type="nucleotide sequence ID" value="NZ_BAABFL010000479.1"/>
</dbReference>
<dbReference type="PANTHER" id="PTHR30600">
    <property type="entry name" value="CYTOCHROME C PEROXIDASE-RELATED"/>
    <property type="match status" value="1"/>
</dbReference>
<organism evidence="10 11">
    <name type="scientific">Kistimonas scapharcae</name>
    <dbReference type="NCBI Taxonomy" id="1036133"/>
    <lineage>
        <taxon>Bacteria</taxon>
        <taxon>Pseudomonadati</taxon>
        <taxon>Pseudomonadota</taxon>
        <taxon>Gammaproteobacteria</taxon>
        <taxon>Oceanospirillales</taxon>
        <taxon>Endozoicomonadaceae</taxon>
        <taxon>Kistimonas</taxon>
    </lineage>
</organism>